<dbReference type="EMBL" id="AWVH01000005">
    <property type="protein sequence ID" value="ERJ94367.1"/>
    <property type="molecule type" value="Genomic_DNA"/>
</dbReference>
<evidence type="ECO:0000256" key="1">
    <source>
        <dbReference type="SAM" id="MobiDB-lite"/>
    </source>
</evidence>
<name>A0ABN0P1N1_TRELE</name>
<organism evidence="4 5">
    <name type="scientific">Treponema lecithinolyticum ATCC 700332</name>
    <dbReference type="NCBI Taxonomy" id="1321815"/>
    <lineage>
        <taxon>Bacteria</taxon>
        <taxon>Pseudomonadati</taxon>
        <taxon>Spirochaetota</taxon>
        <taxon>Spirochaetia</taxon>
        <taxon>Spirochaetales</taxon>
        <taxon>Treponemataceae</taxon>
        <taxon>Treponema</taxon>
    </lineage>
</organism>
<feature type="signal peptide" evidence="2">
    <location>
        <begin position="1"/>
        <end position="19"/>
    </location>
</feature>
<evidence type="ECO:0000313" key="5">
    <source>
        <dbReference type="Proteomes" id="UP000016649"/>
    </source>
</evidence>
<accession>A0ABN0P1N1</accession>
<sequence length="236" mass="24629">MKKAYALICCVLAALPLFALEAVVVSVVGKAEVQTAQGWQPMKAGEKITKGTLISTGFKSQAVLGIGRSTVTVRPLSRLTVQELTENPDKDISKVYLDAGSIKADIKAAQNKRVGFTVKSPVTTASVRGTAGIFDAAGFLQSTDGTWAVAANTLLGEREIHVSKGSSIAPAADGTIIEPQERNADVAVPNNPLTTPPSQKETSSSAPSSVSEALKNAGEKTTSPDTSRIVFEIGFD</sequence>
<dbReference type="PANTHER" id="PTHR38731">
    <property type="entry name" value="LIPL45-RELATED LIPOPROTEIN-RELATED"/>
    <property type="match status" value="1"/>
</dbReference>
<dbReference type="PANTHER" id="PTHR38731:SF1">
    <property type="entry name" value="FECR PROTEIN DOMAIN-CONTAINING PROTEIN"/>
    <property type="match status" value="1"/>
</dbReference>
<feature type="chain" id="PRO_5045509014" description="FecR protein domain-containing protein" evidence="2">
    <location>
        <begin position="20"/>
        <end position="236"/>
    </location>
</feature>
<protein>
    <recommendedName>
        <fullName evidence="3">FecR protein domain-containing protein</fullName>
    </recommendedName>
</protein>
<dbReference type="Pfam" id="PF04773">
    <property type="entry name" value="FecR"/>
    <property type="match status" value="1"/>
</dbReference>
<feature type="region of interest" description="Disordered" evidence="1">
    <location>
        <begin position="179"/>
        <end position="236"/>
    </location>
</feature>
<proteinExistence type="predicted"/>
<dbReference type="InterPro" id="IPR006860">
    <property type="entry name" value="FecR"/>
</dbReference>
<evidence type="ECO:0000259" key="3">
    <source>
        <dbReference type="Pfam" id="PF04773"/>
    </source>
</evidence>
<evidence type="ECO:0000313" key="4">
    <source>
        <dbReference type="EMBL" id="ERJ94367.1"/>
    </source>
</evidence>
<reference evidence="4 5" key="1">
    <citation type="submission" date="2013-08" db="EMBL/GenBank/DDBJ databases">
        <authorList>
            <person name="Weinstock G."/>
            <person name="Sodergren E."/>
            <person name="Wylie T."/>
            <person name="Fulton L."/>
            <person name="Fulton R."/>
            <person name="Fronick C."/>
            <person name="O'Laughlin M."/>
            <person name="Godfrey J."/>
            <person name="Miner T."/>
            <person name="Herter B."/>
            <person name="Appelbaum E."/>
            <person name="Cordes M."/>
            <person name="Lek S."/>
            <person name="Wollam A."/>
            <person name="Pepin K.H."/>
            <person name="Palsikar V.B."/>
            <person name="Mitreva M."/>
            <person name="Wilson R.K."/>
        </authorList>
    </citation>
    <scope>NUCLEOTIDE SEQUENCE [LARGE SCALE GENOMIC DNA]</scope>
    <source>
        <strain evidence="4 5">ATCC 700332</strain>
    </source>
</reference>
<comment type="caution">
    <text evidence="4">The sequence shown here is derived from an EMBL/GenBank/DDBJ whole genome shotgun (WGS) entry which is preliminary data.</text>
</comment>
<dbReference type="RefSeq" id="WP_021686740.1">
    <property type="nucleotide sequence ID" value="NZ_KI260561.1"/>
</dbReference>
<feature type="domain" description="FecR protein" evidence="3">
    <location>
        <begin position="54"/>
        <end position="131"/>
    </location>
</feature>
<keyword evidence="2" id="KW-0732">Signal</keyword>
<keyword evidence="5" id="KW-1185">Reference proteome</keyword>
<evidence type="ECO:0000256" key="2">
    <source>
        <dbReference type="SAM" id="SignalP"/>
    </source>
</evidence>
<feature type="compositionally biased region" description="Polar residues" evidence="1">
    <location>
        <begin position="191"/>
        <end position="202"/>
    </location>
</feature>
<gene>
    <name evidence="4" type="ORF">HMPREF9193_00339</name>
</gene>
<dbReference type="Proteomes" id="UP000016649">
    <property type="component" value="Unassembled WGS sequence"/>
</dbReference>